<evidence type="ECO:0000259" key="1">
    <source>
        <dbReference type="PROSITE" id="PS51674"/>
    </source>
</evidence>
<dbReference type="Pfam" id="PF02467">
    <property type="entry name" value="Whib"/>
    <property type="match status" value="1"/>
</dbReference>
<gene>
    <name evidence="2" type="ORF">BN12_580011</name>
</gene>
<accession>A0A077M3Z5</accession>
<sequence length="129" mass="13177">MATTQHAQRTARSTEYGLTALPKSDPVLASNKVFRALDGLDLPGMAAADPRPRCAGHPDPEMFFPVGAADADNLAEATAVCAGCPLSARCLAVAQATGADGVWGGQLLAGGRPTQLKVAGRPPRTRAVA</sequence>
<keyword evidence="3" id="KW-1185">Reference proteome</keyword>
<protein>
    <recommendedName>
        <fullName evidence="1">4Fe-4S Wbl-type domain-containing protein</fullName>
    </recommendedName>
</protein>
<organism evidence="2 3">
    <name type="scientific">Nostocoides japonicum T1-X7</name>
    <dbReference type="NCBI Taxonomy" id="1194083"/>
    <lineage>
        <taxon>Bacteria</taxon>
        <taxon>Bacillati</taxon>
        <taxon>Actinomycetota</taxon>
        <taxon>Actinomycetes</taxon>
        <taxon>Micrococcales</taxon>
        <taxon>Intrasporangiaceae</taxon>
        <taxon>Nostocoides</taxon>
    </lineage>
</organism>
<name>A0A077M3Z5_9MICO</name>
<dbReference type="RefSeq" id="WP_053079986.1">
    <property type="nucleotide sequence ID" value="NZ_HF570958.1"/>
</dbReference>
<dbReference type="PROSITE" id="PS51674">
    <property type="entry name" value="4FE4S_WBL"/>
    <property type="match status" value="1"/>
</dbReference>
<evidence type="ECO:0000313" key="3">
    <source>
        <dbReference type="Proteomes" id="UP000035721"/>
    </source>
</evidence>
<proteinExistence type="predicted"/>
<dbReference type="STRING" id="1194083.BN12_580011"/>
<dbReference type="EMBL" id="CAJB01000390">
    <property type="protein sequence ID" value="CCH79782.1"/>
    <property type="molecule type" value="Genomic_DNA"/>
</dbReference>
<dbReference type="AlphaFoldDB" id="A0A077M3Z5"/>
<dbReference type="Proteomes" id="UP000035721">
    <property type="component" value="Unassembled WGS sequence"/>
</dbReference>
<reference evidence="2 3" key="1">
    <citation type="journal article" date="2013" name="ISME J.">
        <title>A metabolic model for members of the genus Tetrasphaera involved in enhanced biological phosphorus removal.</title>
        <authorList>
            <person name="Kristiansen R."/>
            <person name="Nguyen H.T.T."/>
            <person name="Saunders A.M."/>
            <person name="Nielsen J.L."/>
            <person name="Wimmer R."/>
            <person name="Le V.Q."/>
            <person name="McIlroy S.J."/>
            <person name="Petrovski S."/>
            <person name="Seviour R.J."/>
            <person name="Calteau A."/>
            <person name="Nielsen K.L."/>
            <person name="Nielsen P.H."/>
        </authorList>
    </citation>
    <scope>NUCLEOTIDE SEQUENCE [LARGE SCALE GENOMIC DNA]</scope>
    <source>
        <strain evidence="2 3">T1-X7</strain>
    </source>
</reference>
<comment type="caution">
    <text evidence="2">The sequence shown here is derived from an EMBL/GenBank/DDBJ whole genome shotgun (WGS) entry which is preliminary data.</text>
</comment>
<feature type="domain" description="4Fe-4S Wbl-type" evidence="1">
    <location>
        <begin position="53"/>
        <end position="113"/>
    </location>
</feature>
<dbReference type="OrthoDB" id="3748961at2"/>
<dbReference type="InterPro" id="IPR034768">
    <property type="entry name" value="4FE4S_WBL"/>
</dbReference>
<evidence type="ECO:0000313" key="2">
    <source>
        <dbReference type="EMBL" id="CCH79782.1"/>
    </source>
</evidence>